<dbReference type="GO" id="GO:0003723">
    <property type="term" value="F:RNA binding"/>
    <property type="evidence" value="ECO:0007669"/>
    <property type="project" value="UniProtKB-UniRule"/>
</dbReference>
<feature type="compositionally biased region" description="Basic residues" evidence="2">
    <location>
        <begin position="12"/>
        <end position="29"/>
    </location>
</feature>
<evidence type="ECO:0000313" key="5">
    <source>
        <dbReference type="Proteomes" id="UP001180020"/>
    </source>
</evidence>
<evidence type="ECO:0000259" key="3">
    <source>
        <dbReference type="PROSITE" id="PS51165"/>
    </source>
</evidence>
<keyword evidence="1" id="KW-0694">RNA-binding</keyword>
<dbReference type="Pfam" id="PF02926">
    <property type="entry name" value="THUMP"/>
    <property type="match status" value="1"/>
</dbReference>
<keyword evidence="5" id="KW-1185">Reference proteome</keyword>
<dbReference type="InterPro" id="IPR040183">
    <property type="entry name" value="THUMPD1-like"/>
</dbReference>
<gene>
    <name evidence="4" type="ORF">QJS10_CPB04g00431</name>
</gene>
<dbReference type="PANTHER" id="PTHR13452">
    <property type="entry name" value="THUMP DOMAIN CONTAINING PROTEIN 1-RELATED"/>
    <property type="match status" value="1"/>
</dbReference>
<dbReference type="GO" id="GO:0006400">
    <property type="term" value="P:tRNA modification"/>
    <property type="evidence" value="ECO:0007669"/>
    <property type="project" value="InterPro"/>
</dbReference>
<sequence length="338" mass="38056">MAEDNTTTTINGKKRKHHHQFSKPMKKGRPPLRAGVEGFFITCDSGKERQATDEALNLLYCVCHFILGSQHRKVFRSVLENLPLFKSFPNVANEQTNGVIKFTDTDSSDHDNESPQKEGVDFQNEANDTEEAPLKKQHVDVEADEPKCQNAIHEKAEMKPIDELVEEELKDIGDKNKRLFLSLDPGCDGCIFIQMNRRTGDPTPTDIVQHMMSSAASIRKQMSRFILRILPVEVASYASEEEISNAIKPLVARHFPTEAPTPKKFAVLYEAHATTGIDRIAIINSVVMTVPEPHKVDDDNPDKTIIVQVVKTICLVGVVEMYKEHLKYNLKQLTSPEP</sequence>
<proteinExistence type="predicted"/>
<evidence type="ECO:0000313" key="4">
    <source>
        <dbReference type="EMBL" id="KAK1319952.1"/>
    </source>
</evidence>
<dbReference type="PANTHER" id="PTHR13452:SF10">
    <property type="entry name" value="THUMP DOMAIN-CONTAINING PROTEIN 1"/>
    <property type="match status" value="1"/>
</dbReference>
<feature type="region of interest" description="Disordered" evidence="2">
    <location>
        <begin position="1"/>
        <end position="29"/>
    </location>
</feature>
<dbReference type="EMBL" id="JAUJYO010000004">
    <property type="protein sequence ID" value="KAK1319952.1"/>
    <property type="molecule type" value="Genomic_DNA"/>
</dbReference>
<feature type="compositionally biased region" description="Basic and acidic residues" evidence="2">
    <location>
        <begin position="103"/>
        <end position="120"/>
    </location>
</feature>
<reference evidence="4" key="2">
    <citation type="submission" date="2023-06" db="EMBL/GenBank/DDBJ databases">
        <authorList>
            <person name="Ma L."/>
            <person name="Liu K.-W."/>
            <person name="Li Z."/>
            <person name="Hsiao Y.-Y."/>
            <person name="Qi Y."/>
            <person name="Fu T."/>
            <person name="Tang G."/>
            <person name="Zhang D."/>
            <person name="Sun W.-H."/>
            <person name="Liu D.-K."/>
            <person name="Li Y."/>
            <person name="Chen G.-Z."/>
            <person name="Liu X.-D."/>
            <person name="Liao X.-Y."/>
            <person name="Jiang Y.-T."/>
            <person name="Yu X."/>
            <person name="Hao Y."/>
            <person name="Huang J."/>
            <person name="Zhao X.-W."/>
            <person name="Ke S."/>
            <person name="Chen Y.-Y."/>
            <person name="Wu W.-L."/>
            <person name="Hsu J.-L."/>
            <person name="Lin Y.-F."/>
            <person name="Huang M.-D."/>
            <person name="Li C.-Y."/>
            <person name="Huang L."/>
            <person name="Wang Z.-W."/>
            <person name="Zhao X."/>
            <person name="Zhong W.-Y."/>
            <person name="Peng D.-H."/>
            <person name="Ahmad S."/>
            <person name="Lan S."/>
            <person name="Zhang J.-S."/>
            <person name="Tsai W.-C."/>
            <person name="Van De Peer Y."/>
            <person name="Liu Z.-J."/>
        </authorList>
    </citation>
    <scope>NUCLEOTIDE SEQUENCE</scope>
    <source>
        <strain evidence="4">CP</strain>
        <tissue evidence="4">Leaves</tissue>
    </source>
</reference>
<organism evidence="4 5">
    <name type="scientific">Acorus calamus</name>
    <name type="common">Sweet flag</name>
    <dbReference type="NCBI Taxonomy" id="4465"/>
    <lineage>
        <taxon>Eukaryota</taxon>
        <taxon>Viridiplantae</taxon>
        <taxon>Streptophyta</taxon>
        <taxon>Embryophyta</taxon>
        <taxon>Tracheophyta</taxon>
        <taxon>Spermatophyta</taxon>
        <taxon>Magnoliopsida</taxon>
        <taxon>Liliopsida</taxon>
        <taxon>Acoraceae</taxon>
        <taxon>Acorus</taxon>
    </lineage>
</organism>
<feature type="region of interest" description="Disordered" evidence="2">
    <location>
        <begin position="101"/>
        <end position="144"/>
    </location>
</feature>
<evidence type="ECO:0000256" key="1">
    <source>
        <dbReference type="PROSITE-ProRule" id="PRU00529"/>
    </source>
</evidence>
<dbReference type="InterPro" id="IPR004114">
    <property type="entry name" value="THUMP_dom"/>
</dbReference>
<dbReference type="Proteomes" id="UP001180020">
    <property type="component" value="Unassembled WGS sequence"/>
</dbReference>
<dbReference type="AlphaFoldDB" id="A0AAV9F2T4"/>
<name>A0AAV9F2T4_ACOCL</name>
<dbReference type="PROSITE" id="PS51165">
    <property type="entry name" value="THUMP"/>
    <property type="match status" value="1"/>
</dbReference>
<feature type="compositionally biased region" description="Polar residues" evidence="2">
    <location>
        <begin position="1"/>
        <end position="11"/>
    </location>
</feature>
<dbReference type="FunFam" id="3.30.2300.10:FF:000001">
    <property type="entry name" value="THUMP domain-containing protein 1"/>
    <property type="match status" value="1"/>
</dbReference>
<feature type="domain" description="THUMP" evidence="3">
    <location>
        <begin position="214"/>
        <end position="320"/>
    </location>
</feature>
<reference evidence="4" key="1">
    <citation type="journal article" date="2023" name="Nat. Commun.">
        <title>Diploid and tetraploid genomes of Acorus and the evolution of monocots.</title>
        <authorList>
            <person name="Ma L."/>
            <person name="Liu K.W."/>
            <person name="Li Z."/>
            <person name="Hsiao Y.Y."/>
            <person name="Qi Y."/>
            <person name="Fu T."/>
            <person name="Tang G.D."/>
            <person name="Zhang D."/>
            <person name="Sun W.H."/>
            <person name="Liu D.K."/>
            <person name="Li Y."/>
            <person name="Chen G.Z."/>
            <person name="Liu X.D."/>
            <person name="Liao X.Y."/>
            <person name="Jiang Y.T."/>
            <person name="Yu X."/>
            <person name="Hao Y."/>
            <person name="Huang J."/>
            <person name="Zhao X.W."/>
            <person name="Ke S."/>
            <person name="Chen Y.Y."/>
            <person name="Wu W.L."/>
            <person name="Hsu J.L."/>
            <person name="Lin Y.F."/>
            <person name="Huang M.D."/>
            <person name="Li C.Y."/>
            <person name="Huang L."/>
            <person name="Wang Z.W."/>
            <person name="Zhao X."/>
            <person name="Zhong W.Y."/>
            <person name="Peng D.H."/>
            <person name="Ahmad S."/>
            <person name="Lan S."/>
            <person name="Zhang J.S."/>
            <person name="Tsai W.C."/>
            <person name="Van de Peer Y."/>
            <person name="Liu Z.J."/>
        </authorList>
    </citation>
    <scope>NUCLEOTIDE SEQUENCE</scope>
    <source>
        <strain evidence="4">CP</strain>
    </source>
</reference>
<protein>
    <recommendedName>
        <fullName evidence="3">THUMP domain-containing protein</fullName>
    </recommendedName>
</protein>
<dbReference type="CDD" id="cd11717">
    <property type="entry name" value="THUMP_THUMPD1_like"/>
    <property type="match status" value="1"/>
</dbReference>
<comment type="caution">
    <text evidence="4">The sequence shown here is derived from an EMBL/GenBank/DDBJ whole genome shotgun (WGS) entry which is preliminary data.</text>
</comment>
<dbReference type="Gene3D" id="3.30.2300.10">
    <property type="entry name" value="THUMP superfamily"/>
    <property type="match status" value="1"/>
</dbReference>
<evidence type="ECO:0000256" key="2">
    <source>
        <dbReference type="SAM" id="MobiDB-lite"/>
    </source>
</evidence>
<dbReference type="SUPFAM" id="SSF143437">
    <property type="entry name" value="THUMP domain-like"/>
    <property type="match status" value="1"/>
</dbReference>
<feature type="compositionally biased region" description="Basic and acidic residues" evidence="2">
    <location>
        <begin position="132"/>
        <end position="144"/>
    </location>
</feature>
<accession>A0AAV9F2T4</accession>